<dbReference type="EMBL" id="UXAV01000043">
    <property type="protein sequence ID" value="VDC31963.1"/>
    <property type="molecule type" value="Genomic_DNA"/>
</dbReference>
<evidence type="ECO:0000313" key="1">
    <source>
        <dbReference type="EMBL" id="VDC31963.1"/>
    </source>
</evidence>
<gene>
    <name evidence="1" type="primary">yunB</name>
    <name evidence="1" type="ORF">FILTAD_02532</name>
</gene>
<reference evidence="1 2" key="1">
    <citation type="submission" date="2018-11" db="EMBL/GenBank/DDBJ databases">
        <authorList>
            <person name="Criscuolo A."/>
        </authorList>
    </citation>
    <scope>NUCLEOTIDE SEQUENCE [LARGE SCALE GENOMIC DNA]</scope>
    <source>
        <strain evidence="1">ATB-66</strain>
    </source>
</reference>
<dbReference type="NCBIfam" id="TIGR02832">
    <property type="entry name" value="spo_yunB"/>
    <property type="match status" value="1"/>
</dbReference>
<protein>
    <submittedName>
        <fullName evidence="1">Sporulation protein YunB</fullName>
    </submittedName>
</protein>
<accession>A0A3P5XNN3</accession>
<organism evidence="1 2">
    <name type="scientific">Filibacter tadaridae</name>
    <dbReference type="NCBI Taxonomy" id="2483811"/>
    <lineage>
        <taxon>Bacteria</taxon>
        <taxon>Bacillati</taxon>
        <taxon>Bacillota</taxon>
        <taxon>Bacilli</taxon>
        <taxon>Bacillales</taxon>
        <taxon>Caryophanaceae</taxon>
        <taxon>Filibacter</taxon>
    </lineage>
</organism>
<proteinExistence type="predicted"/>
<sequence length="236" mass="25633">MPFLIPAIILAIVLFFIFINARLTPTYVRYAEVQTKKIASHVINQAISSRTANVLEVNDVIENIPSEGGTVTTKFNTDVINRVMSETHKLVEMHLKQVEAGNIELLPKEDNIEFDPQAMEDQGGVVFFVSLGQATNIPLLGNLGPKIPIRFHVIGEVHSTIEPTITEFGINSAYVEINVLLTVNVQIIVPLATKKSSITQKILVASGLTQGVVPDIYTNGGEGPSFEVPMKSGGGQ</sequence>
<dbReference type="Pfam" id="PF09560">
    <property type="entry name" value="Spore_YunB"/>
    <property type="match status" value="1"/>
</dbReference>
<dbReference type="OrthoDB" id="1649278at2"/>
<dbReference type="RefSeq" id="WP_124071346.1">
    <property type="nucleotide sequence ID" value="NZ_CBCRXF010000008.1"/>
</dbReference>
<dbReference type="InterPro" id="IPR014197">
    <property type="entry name" value="Sporulation_prot_YunB"/>
</dbReference>
<evidence type="ECO:0000313" key="2">
    <source>
        <dbReference type="Proteomes" id="UP000270468"/>
    </source>
</evidence>
<dbReference type="PIRSF" id="PIRSF021383">
    <property type="entry name" value="YunB"/>
    <property type="match status" value="1"/>
</dbReference>
<name>A0A3P5XNN3_9BACL</name>
<dbReference type="Proteomes" id="UP000270468">
    <property type="component" value="Unassembled WGS sequence"/>
</dbReference>
<dbReference type="AlphaFoldDB" id="A0A3P5XNN3"/>
<keyword evidence="2" id="KW-1185">Reference proteome</keyword>